<dbReference type="InterPro" id="IPR005835">
    <property type="entry name" value="NTP_transferase_dom"/>
</dbReference>
<keyword evidence="2" id="KW-0808">Transferase</keyword>
<dbReference type="PANTHER" id="PTHR47183:SF1">
    <property type="entry name" value="GLUCOSE-1-PHOSPHATE CYTIDYLYLTRANSFERASE"/>
    <property type="match status" value="1"/>
</dbReference>
<dbReference type="InterPro" id="IPR029044">
    <property type="entry name" value="Nucleotide-diphossugar_trans"/>
</dbReference>
<dbReference type="GO" id="GO:0047343">
    <property type="term" value="F:glucose-1-phosphate cytidylyltransferase activity"/>
    <property type="evidence" value="ECO:0007669"/>
    <property type="project" value="InterPro"/>
</dbReference>
<dbReference type="Pfam" id="PF00483">
    <property type="entry name" value="NTP_transferase"/>
    <property type="match status" value="1"/>
</dbReference>
<dbReference type="PANTHER" id="PTHR47183">
    <property type="entry name" value="GLUCOSE-1-PHOSPHATE CYTIDYLYLTRANSFERASE-RELATED"/>
    <property type="match status" value="1"/>
</dbReference>
<gene>
    <name evidence="2" type="ORF">COB20_09380</name>
</gene>
<evidence type="ECO:0000313" key="3">
    <source>
        <dbReference type="Proteomes" id="UP000218767"/>
    </source>
</evidence>
<evidence type="ECO:0000259" key="1">
    <source>
        <dbReference type="Pfam" id="PF00483"/>
    </source>
</evidence>
<protein>
    <submittedName>
        <fullName evidence="2">Nucleotidyl transferase</fullName>
    </submittedName>
</protein>
<sequence>MKIIILCGGKGIRAFPFTEYLPKPMLPVGGSPIIVQVVKNFIAQGYCDFILAAGYRQDVLVDYFDGKNLGANIEILDTGEETDTGGRVLACKEHLGEQFIVTYADGLCDVPIKKLVERHNKNDGLATITSVPLYSQYGVIDIDETNRITQLREKPVIDEHWINAGFIVFDKEVFDHWEGTNMEQHVFPSLVAKGLVHAYPHRGFFKSLDSYKDQIEFSELASITPPPWRVRED</sequence>
<feature type="domain" description="Nucleotidyl transferase" evidence="1">
    <location>
        <begin position="3"/>
        <end position="177"/>
    </location>
</feature>
<dbReference type="Proteomes" id="UP000218767">
    <property type="component" value="Unassembled WGS sequence"/>
</dbReference>
<comment type="caution">
    <text evidence="2">The sequence shown here is derived from an EMBL/GenBank/DDBJ whole genome shotgun (WGS) entry which is preliminary data.</text>
</comment>
<reference evidence="3" key="1">
    <citation type="submission" date="2017-08" db="EMBL/GenBank/DDBJ databases">
        <title>A dynamic microbial community with high functional redundancy inhabits the cold, oxic subseafloor aquifer.</title>
        <authorList>
            <person name="Tully B.J."/>
            <person name="Wheat C.G."/>
            <person name="Glazer B.T."/>
            <person name="Huber J.A."/>
        </authorList>
    </citation>
    <scope>NUCLEOTIDE SEQUENCE [LARGE SCALE GENOMIC DNA]</scope>
</reference>
<dbReference type="InterPro" id="IPR013446">
    <property type="entry name" value="G1P_cyt_trans-like"/>
</dbReference>
<dbReference type="SUPFAM" id="SSF53448">
    <property type="entry name" value="Nucleotide-diphospho-sugar transferases"/>
    <property type="match status" value="1"/>
</dbReference>
<organism evidence="2 3">
    <name type="scientific">SAR86 cluster bacterium</name>
    <dbReference type="NCBI Taxonomy" id="2030880"/>
    <lineage>
        <taxon>Bacteria</taxon>
        <taxon>Pseudomonadati</taxon>
        <taxon>Pseudomonadota</taxon>
        <taxon>Gammaproteobacteria</taxon>
        <taxon>SAR86 cluster</taxon>
    </lineage>
</organism>
<name>A0A2A4X4B8_9GAMM</name>
<dbReference type="Gene3D" id="3.90.550.10">
    <property type="entry name" value="Spore Coat Polysaccharide Biosynthesis Protein SpsA, Chain A"/>
    <property type="match status" value="1"/>
</dbReference>
<accession>A0A2A4X4B8</accession>
<evidence type="ECO:0000313" key="2">
    <source>
        <dbReference type="EMBL" id="PCI76885.1"/>
    </source>
</evidence>
<dbReference type="EMBL" id="NVUL01000051">
    <property type="protein sequence ID" value="PCI76885.1"/>
    <property type="molecule type" value="Genomic_DNA"/>
</dbReference>
<proteinExistence type="predicted"/>
<dbReference type="AlphaFoldDB" id="A0A2A4X4B8"/>